<proteinExistence type="predicted"/>
<accession>A0A2I9D2I7</accession>
<dbReference type="RefSeq" id="WP_103127843.1">
    <property type="nucleotide sequence ID" value="NZ_BFAG01000001.1"/>
</dbReference>
<evidence type="ECO:0008006" key="3">
    <source>
        <dbReference type="Google" id="ProtNLM"/>
    </source>
</evidence>
<reference evidence="2" key="1">
    <citation type="submission" date="2018-01" db="EMBL/GenBank/DDBJ databases">
        <title>Draft Genome Sequence of the Radioresistant Bacterium Deinococcus aerius TR0125, Isolated from the Higher Atmosphere above Japan.</title>
        <authorList>
            <person name="Satoh K."/>
            <person name="Arai H."/>
            <person name="Sanzen T."/>
            <person name="Kawaguchi Y."/>
            <person name="Hayashi H."/>
            <person name="Yokobori S."/>
            <person name="Yamagishi A."/>
            <person name="Oono Y."/>
            <person name="Narumi I."/>
        </authorList>
    </citation>
    <scope>NUCLEOTIDE SEQUENCE [LARGE SCALE GENOMIC DNA]</scope>
    <source>
        <strain evidence="2">TR0125</strain>
    </source>
</reference>
<gene>
    <name evidence="1" type="ORF">DAERI_010472</name>
</gene>
<sequence>MPETDTELVLQTERPEPEVNLLVASADAAADAIRQAGGQVVEPPFDVQVGRCAVLLDPWGSRLVALDLGKGRLATDAQKNVTGTEP</sequence>
<protein>
    <recommendedName>
        <fullName evidence="3">VOC domain-containing protein</fullName>
    </recommendedName>
</protein>
<dbReference type="EMBL" id="BFAG01000001">
    <property type="protein sequence ID" value="GBF04300.1"/>
    <property type="molecule type" value="Genomic_DNA"/>
</dbReference>
<dbReference type="SUPFAM" id="SSF54593">
    <property type="entry name" value="Glyoxalase/Bleomycin resistance protein/Dihydroxybiphenyl dioxygenase"/>
    <property type="match status" value="1"/>
</dbReference>
<evidence type="ECO:0000313" key="1">
    <source>
        <dbReference type="EMBL" id="GBF04300.1"/>
    </source>
</evidence>
<comment type="caution">
    <text evidence="1">The sequence shown here is derived from an EMBL/GenBank/DDBJ whole genome shotgun (WGS) entry which is preliminary data.</text>
</comment>
<name>A0A2I9D2I7_9DEIO</name>
<dbReference type="InterPro" id="IPR029068">
    <property type="entry name" value="Glyas_Bleomycin-R_OHBP_Dase"/>
</dbReference>
<dbReference type="OrthoDB" id="66829at2"/>
<dbReference type="Gene3D" id="3.10.180.10">
    <property type="entry name" value="2,3-Dihydroxybiphenyl 1,2-Dioxygenase, domain 1"/>
    <property type="match status" value="1"/>
</dbReference>
<dbReference type="Proteomes" id="UP000236569">
    <property type="component" value="Unassembled WGS sequence"/>
</dbReference>
<keyword evidence="2" id="KW-1185">Reference proteome</keyword>
<evidence type="ECO:0000313" key="2">
    <source>
        <dbReference type="Proteomes" id="UP000236569"/>
    </source>
</evidence>
<organism evidence="1 2">
    <name type="scientific">Deinococcus aerius</name>
    <dbReference type="NCBI Taxonomy" id="200253"/>
    <lineage>
        <taxon>Bacteria</taxon>
        <taxon>Thermotogati</taxon>
        <taxon>Deinococcota</taxon>
        <taxon>Deinococci</taxon>
        <taxon>Deinococcales</taxon>
        <taxon>Deinococcaceae</taxon>
        <taxon>Deinococcus</taxon>
    </lineage>
</organism>
<dbReference type="AlphaFoldDB" id="A0A2I9D2I7"/>